<feature type="chain" id="PRO_5037529504" description="Abnormal cell migration protein 18-like fibronectin type I domain-containing protein" evidence="1">
    <location>
        <begin position="16"/>
        <end position="103"/>
    </location>
</feature>
<evidence type="ECO:0000313" key="4">
    <source>
        <dbReference type="WBParaSite" id="ACRNAN_Path_494.g1857.t1"/>
    </source>
</evidence>
<feature type="domain" description="Abnormal cell migration protein 18-like fibronectin type I" evidence="2">
    <location>
        <begin position="27"/>
        <end position="78"/>
    </location>
</feature>
<reference evidence="4" key="1">
    <citation type="submission" date="2022-11" db="UniProtKB">
        <authorList>
            <consortium name="WormBaseParasite"/>
        </authorList>
    </citation>
    <scope>IDENTIFICATION</scope>
</reference>
<dbReference type="WBParaSite" id="ACRNAN_Path_494.g1857.t1">
    <property type="protein sequence ID" value="ACRNAN_Path_494.g1857.t1"/>
    <property type="gene ID" value="ACRNAN_Path_494.g1857"/>
</dbReference>
<dbReference type="AlphaFoldDB" id="A0A914C8V6"/>
<dbReference type="Pfam" id="PF23003">
    <property type="entry name" value="Fn1_2"/>
    <property type="match status" value="1"/>
</dbReference>
<keyword evidence="3" id="KW-1185">Reference proteome</keyword>
<dbReference type="InterPro" id="IPR055119">
    <property type="entry name" value="Mig18_Fn1"/>
</dbReference>
<evidence type="ECO:0000256" key="1">
    <source>
        <dbReference type="SAM" id="SignalP"/>
    </source>
</evidence>
<accession>A0A914C8V6</accession>
<organism evidence="3 4">
    <name type="scientific">Acrobeloides nanus</name>
    <dbReference type="NCBI Taxonomy" id="290746"/>
    <lineage>
        <taxon>Eukaryota</taxon>
        <taxon>Metazoa</taxon>
        <taxon>Ecdysozoa</taxon>
        <taxon>Nematoda</taxon>
        <taxon>Chromadorea</taxon>
        <taxon>Rhabditida</taxon>
        <taxon>Tylenchina</taxon>
        <taxon>Cephalobomorpha</taxon>
        <taxon>Cephaloboidea</taxon>
        <taxon>Cephalobidae</taxon>
        <taxon>Acrobeloides</taxon>
    </lineage>
</organism>
<sequence>MKFLIFFSFFLFVTALDLVNGEFDRKNCIHNGVTYKEGEEFHEKNSYLRWQCEDGSMIIKSCIDFDGNNVKPGQDFQNIGKISRILRKFHCFKDGETIGYNPI</sequence>
<feature type="signal peptide" evidence="1">
    <location>
        <begin position="1"/>
        <end position="15"/>
    </location>
</feature>
<evidence type="ECO:0000313" key="3">
    <source>
        <dbReference type="Proteomes" id="UP000887540"/>
    </source>
</evidence>
<proteinExistence type="predicted"/>
<name>A0A914C8V6_9BILA</name>
<keyword evidence="1" id="KW-0732">Signal</keyword>
<dbReference type="Proteomes" id="UP000887540">
    <property type="component" value="Unplaced"/>
</dbReference>
<evidence type="ECO:0000259" key="2">
    <source>
        <dbReference type="Pfam" id="PF23003"/>
    </source>
</evidence>
<protein>
    <recommendedName>
        <fullName evidence="2">Abnormal cell migration protein 18-like fibronectin type I domain-containing protein</fullName>
    </recommendedName>
</protein>